<feature type="transmembrane region" description="Helical" evidence="1">
    <location>
        <begin position="123"/>
        <end position="145"/>
    </location>
</feature>
<keyword evidence="1" id="KW-0812">Transmembrane</keyword>
<feature type="transmembrane region" description="Helical" evidence="1">
    <location>
        <begin position="6"/>
        <end position="24"/>
    </location>
</feature>
<gene>
    <name evidence="3" type="ORF">ACFW88_06055</name>
</gene>
<keyword evidence="4" id="KW-1185">Reference proteome</keyword>
<dbReference type="RefSeq" id="WP_381800680.1">
    <property type="nucleotide sequence ID" value="NZ_JBHYTS010000006.1"/>
</dbReference>
<name>A0ABW6H0H1_9ACTN</name>
<evidence type="ECO:0000259" key="2">
    <source>
        <dbReference type="Pfam" id="PF12158"/>
    </source>
</evidence>
<feature type="domain" description="DUF3592" evidence="2">
    <location>
        <begin position="41"/>
        <end position="109"/>
    </location>
</feature>
<sequence>MELLFYVVPCLMIAVLVGGITSALRRARQIGQAWDGGVTAQARCLRSYTRTSGGGDSSVTTTLHHVYEFITRDGRVIRFDEANGPSTVVEGDLVTVHYLPDRPERATAHAPARGKLAAGTGCVLAFYGVGLVFCVAFILVVHFMFNTVDTLLP</sequence>
<dbReference type="Pfam" id="PF12158">
    <property type="entry name" value="DUF3592"/>
    <property type="match status" value="1"/>
</dbReference>
<comment type="caution">
    <text evidence="3">The sequence shown here is derived from an EMBL/GenBank/DDBJ whole genome shotgun (WGS) entry which is preliminary data.</text>
</comment>
<evidence type="ECO:0000313" key="3">
    <source>
        <dbReference type="EMBL" id="MFE1750099.1"/>
    </source>
</evidence>
<dbReference type="InterPro" id="IPR021994">
    <property type="entry name" value="DUF3592"/>
</dbReference>
<protein>
    <submittedName>
        <fullName evidence="3">DUF3592 domain-containing protein</fullName>
    </submittedName>
</protein>
<evidence type="ECO:0000256" key="1">
    <source>
        <dbReference type="SAM" id="Phobius"/>
    </source>
</evidence>
<keyword evidence="1" id="KW-1133">Transmembrane helix</keyword>
<accession>A0ABW6H0H1</accession>
<reference evidence="3 4" key="1">
    <citation type="submission" date="2024-09" db="EMBL/GenBank/DDBJ databases">
        <title>The Natural Products Discovery Center: Release of the First 8490 Sequenced Strains for Exploring Actinobacteria Biosynthetic Diversity.</title>
        <authorList>
            <person name="Kalkreuter E."/>
            <person name="Kautsar S.A."/>
            <person name="Yang D."/>
            <person name="Bader C.D."/>
            <person name="Teijaro C.N."/>
            <person name="Fluegel L."/>
            <person name="Davis C.M."/>
            <person name="Simpson J.R."/>
            <person name="Lauterbach L."/>
            <person name="Steele A.D."/>
            <person name="Gui C."/>
            <person name="Meng S."/>
            <person name="Li G."/>
            <person name="Viehrig K."/>
            <person name="Ye F."/>
            <person name="Su P."/>
            <person name="Kiefer A.F."/>
            <person name="Nichols A."/>
            <person name="Cepeda A.J."/>
            <person name="Yan W."/>
            <person name="Fan B."/>
            <person name="Jiang Y."/>
            <person name="Adhikari A."/>
            <person name="Zheng C.-J."/>
            <person name="Schuster L."/>
            <person name="Cowan T.M."/>
            <person name="Smanski M.J."/>
            <person name="Chevrette M.G."/>
            <person name="De Carvalho L.P.S."/>
            <person name="Shen B."/>
        </authorList>
    </citation>
    <scope>NUCLEOTIDE SEQUENCE [LARGE SCALE GENOMIC DNA]</scope>
    <source>
        <strain evidence="3 4">NPDC059500</strain>
    </source>
</reference>
<dbReference type="Proteomes" id="UP001599756">
    <property type="component" value="Unassembled WGS sequence"/>
</dbReference>
<dbReference type="EMBL" id="JBHYTS010000006">
    <property type="protein sequence ID" value="MFE1750099.1"/>
    <property type="molecule type" value="Genomic_DNA"/>
</dbReference>
<organism evidence="3 4">
    <name type="scientific">Streptomyces anandii</name>
    <dbReference type="NCBI Taxonomy" id="285454"/>
    <lineage>
        <taxon>Bacteria</taxon>
        <taxon>Bacillati</taxon>
        <taxon>Actinomycetota</taxon>
        <taxon>Actinomycetes</taxon>
        <taxon>Kitasatosporales</taxon>
        <taxon>Streptomycetaceae</taxon>
        <taxon>Streptomyces</taxon>
    </lineage>
</organism>
<proteinExistence type="predicted"/>
<evidence type="ECO:0000313" key="4">
    <source>
        <dbReference type="Proteomes" id="UP001599756"/>
    </source>
</evidence>
<keyword evidence="1" id="KW-0472">Membrane</keyword>